<dbReference type="GO" id="GO:0009073">
    <property type="term" value="P:aromatic amino acid family biosynthetic process"/>
    <property type="evidence" value="ECO:0007669"/>
    <property type="project" value="UniProtKB-KW"/>
</dbReference>
<evidence type="ECO:0000256" key="1">
    <source>
        <dbReference type="ARBA" id="ARBA00004871"/>
    </source>
</evidence>
<evidence type="ECO:0000313" key="10">
    <source>
        <dbReference type="Proteomes" id="UP000605848"/>
    </source>
</evidence>
<evidence type="ECO:0000256" key="4">
    <source>
        <dbReference type="ARBA" id="ARBA00023002"/>
    </source>
</evidence>
<dbReference type="InterPro" id="IPR046346">
    <property type="entry name" value="Aminoacid_DH-like_N_sf"/>
</dbReference>
<evidence type="ECO:0000313" key="9">
    <source>
        <dbReference type="EMBL" id="MBL0406008.1"/>
    </source>
</evidence>
<sequence>MTSKISGATKIFGIIADPIQHVQTPQAFNDLLLTRGVDGVLVPLHISKDDFAACIDGLRRVRNLGGLIVTVPHKVRMIGMCDEVTERARRIEAVNVVRREDDGRLVADMLDGEGFVSGLRLGGIEPAGKRIYLAGAGGAANAIAFALAEARVSHLTVANRTTSKAQELCARIREYHPDLRVDVGTNVPYGHDLLVNATSLGLRTSDPLPFDVSRLAPSSIVAEIIMKPAETPLMAVARSKGCLVHPGLPMLQSQIALLADFLKVGQ</sequence>
<comment type="catalytic activity">
    <reaction evidence="6">
        <text>shikimate + NADP(+) = 3-dehydroshikimate + NADPH + H(+)</text>
        <dbReference type="Rhea" id="RHEA:17737"/>
        <dbReference type="ChEBI" id="CHEBI:15378"/>
        <dbReference type="ChEBI" id="CHEBI:16630"/>
        <dbReference type="ChEBI" id="CHEBI:36208"/>
        <dbReference type="ChEBI" id="CHEBI:57783"/>
        <dbReference type="ChEBI" id="CHEBI:58349"/>
        <dbReference type="EC" id="1.1.1.25"/>
    </reaction>
</comment>
<dbReference type="GO" id="GO:0019632">
    <property type="term" value="P:shikimate metabolic process"/>
    <property type="evidence" value="ECO:0007669"/>
    <property type="project" value="TreeGrafter"/>
</dbReference>
<name>A0A936Z879_9HYPH</name>
<gene>
    <name evidence="9" type="ORF">JKG68_18770</name>
</gene>
<evidence type="ECO:0000256" key="2">
    <source>
        <dbReference type="ARBA" id="ARBA00012962"/>
    </source>
</evidence>
<dbReference type="PANTHER" id="PTHR21089:SF1">
    <property type="entry name" value="BIFUNCTIONAL 3-DEHYDROQUINATE DEHYDRATASE_SHIKIMATE DEHYDROGENASE, CHLOROPLASTIC"/>
    <property type="match status" value="1"/>
</dbReference>
<keyword evidence="4" id="KW-0560">Oxidoreductase</keyword>
<comment type="caution">
    <text evidence="9">The sequence shown here is derived from an EMBL/GenBank/DDBJ whole genome shotgun (WGS) entry which is preliminary data.</text>
</comment>
<dbReference type="RefSeq" id="WP_202062602.1">
    <property type="nucleotide sequence ID" value="NZ_JAEQMY010000032.1"/>
</dbReference>
<comment type="pathway">
    <text evidence="1">Metabolic intermediate biosynthesis; chorismate biosynthesis; chorismate from D-erythrose 4-phosphate and phosphoenolpyruvate: step 4/7.</text>
</comment>
<dbReference type="Proteomes" id="UP000605848">
    <property type="component" value="Unassembled WGS sequence"/>
</dbReference>
<dbReference type="InterPro" id="IPR006151">
    <property type="entry name" value="Shikm_DH/Glu-tRNA_Rdtase"/>
</dbReference>
<accession>A0A936Z879</accession>
<evidence type="ECO:0000259" key="8">
    <source>
        <dbReference type="Pfam" id="PF08501"/>
    </source>
</evidence>
<dbReference type="PANTHER" id="PTHR21089">
    <property type="entry name" value="SHIKIMATE DEHYDROGENASE"/>
    <property type="match status" value="1"/>
</dbReference>
<dbReference type="Gene3D" id="3.40.50.10860">
    <property type="entry name" value="Leucine Dehydrogenase, chain A, domain 1"/>
    <property type="match status" value="1"/>
</dbReference>
<dbReference type="SUPFAM" id="SSF53223">
    <property type="entry name" value="Aminoacid dehydrogenase-like, N-terminal domain"/>
    <property type="match status" value="1"/>
</dbReference>
<dbReference type="Pfam" id="PF01488">
    <property type="entry name" value="Shikimate_DH"/>
    <property type="match status" value="1"/>
</dbReference>
<feature type="domain" description="Shikimate dehydrogenase substrate binding N-terminal" evidence="8">
    <location>
        <begin position="14"/>
        <end position="97"/>
    </location>
</feature>
<keyword evidence="10" id="KW-1185">Reference proteome</keyword>
<dbReference type="GO" id="GO:0050661">
    <property type="term" value="F:NADP binding"/>
    <property type="evidence" value="ECO:0007669"/>
    <property type="project" value="TreeGrafter"/>
</dbReference>
<protein>
    <recommendedName>
        <fullName evidence="2">shikimate dehydrogenase (NADP(+))</fullName>
        <ecNumber evidence="2">1.1.1.25</ecNumber>
    </recommendedName>
</protein>
<organism evidence="9 10">
    <name type="scientific">Microvirga aerilata</name>
    <dbReference type="NCBI Taxonomy" id="670292"/>
    <lineage>
        <taxon>Bacteria</taxon>
        <taxon>Pseudomonadati</taxon>
        <taxon>Pseudomonadota</taxon>
        <taxon>Alphaproteobacteria</taxon>
        <taxon>Hyphomicrobiales</taxon>
        <taxon>Methylobacteriaceae</taxon>
        <taxon>Microvirga</taxon>
    </lineage>
</organism>
<dbReference type="EC" id="1.1.1.25" evidence="2"/>
<keyword evidence="5" id="KW-0057">Aromatic amino acid biosynthesis</keyword>
<proteinExistence type="predicted"/>
<dbReference type="InterPro" id="IPR022893">
    <property type="entry name" value="Shikimate_DH_fam"/>
</dbReference>
<dbReference type="Pfam" id="PF08501">
    <property type="entry name" value="Shikimate_dh_N"/>
    <property type="match status" value="1"/>
</dbReference>
<keyword evidence="3" id="KW-0521">NADP</keyword>
<evidence type="ECO:0000256" key="6">
    <source>
        <dbReference type="ARBA" id="ARBA00049442"/>
    </source>
</evidence>
<dbReference type="GO" id="GO:0004764">
    <property type="term" value="F:shikimate 3-dehydrogenase (NADP+) activity"/>
    <property type="evidence" value="ECO:0007669"/>
    <property type="project" value="UniProtKB-EC"/>
</dbReference>
<dbReference type="Gene3D" id="3.40.50.720">
    <property type="entry name" value="NAD(P)-binding Rossmann-like Domain"/>
    <property type="match status" value="1"/>
</dbReference>
<dbReference type="AlphaFoldDB" id="A0A936Z879"/>
<dbReference type="EMBL" id="JAEQMY010000032">
    <property type="protein sequence ID" value="MBL0406008.1"/>
    <property type="molecule type" value="Genomic_DNA"/>
</dbReference>
<keyword evidence="5" id="KW-0028">Amino-acid biosynthesis</keyword>
<reference evidence="9" key="1">
    <citation type="submission" date="2021-01" db="EMBL/GenBank/DDBJ databases">
        <title>Microvirga sp.</title>
        <authorList>
            <person name="Kim M.K."/>
        </authorList>
    </citation>
    <scope>NUCLEOTIDE SEQUENCE</scope>
    <source>
        <strain evidence="9">5420S-16</strain>
    </source>
</reference>
<evidence type="ECO:0000259" key="7">
    <source>
        <dbReference type="Pfam" id="PF01488"/>
    </source>
</evidence>
<evidence type="ECO:0000256" key="5">
    <source>
        <dbReference type="ARBA" id="ARBA00023141"/>
    </source>
</evidence>
<dbReference type="InterPro" id="IPR013708">
    <property type="entry name" value="Shikimate_DH-bd_N"/>
</dbReference>
<dbReference type="InterPro" id="IPR036291">
    <property type="entry name" value="NAD(P)-bd_dom_sf"/>
</dbReference>
<dbReference type="GO" id="GO:0005829">
    <property type="term" value="C:cytosol"/>
    <property type="evidence" value="ECO:0007669"/>
    <property type="project" value="TreeGrafter"/>
</dbReference>
<dbReference type="GO" id="GO:0009423">
    <property type="term" value="P:chorismate biosynthetic process"/>
    <property type="evidence" value="ECO:0007669"/>
    <property type="project" value="TreeGrafter"/>
</dbReference>
<evidence type="ECO:0000256" key="3">
    <source>
        <dbReference type="ARBA" id="ARBA00022857"/>
    </source>
</evidence>
<feature type="domain" description="Quinate/shikimate 5-dehydrogenase/glutamyl-tRNA reductase" evidence="7">
    <location>
        <begin position="127"/>
        <end position="175"/>
    </location>
</feature>
<dbReference type="SUPFAM" id="SSF51735">
    <property type="entry name" value="NAD(P)-binding Rossmann-fold domains"/>
    <property type="match status" value="1"/>
</dbReference>
<dbReference type="CDD" id="cd01065">
    <property type="entry name" value="NAD_bind_Shikimate_DH"/>
    <property type="match status" value="1"/>
</dbReference>